<name>A0A1C5K5Q5_9ACTN</name>
<evidence type="ECO:0000313" key="2">
    <source>
        <dbReference type="Proteomes" id="UP000198221"/>
    </source>
</evidence>
<accession>A0A1C5K5Q5</accession>
<gene>
    <name evidence="1" type="ORF">GA0070613_6464</name>
</gene>
<dbReference type="AlphaFoldDB" id="A0A1C5K5Q5"/>
<dbReference type="EMBL" id="LT607754">
    <property type="protein sequence ID" value="SCG78100.1"/>
    <property type="molecule type" value="Genomic_DNA"/>
</dbReference>
<sequence>MATLRPCHGTCMERGEIAARLGVSRQRARQIIDRPDFPGPYDRLGMGAVWLKRDVEAWIAEHRPHLGEPDEE</sequence>
<organism evidence="1 2">
    <name type="scientific">Micromonospora inositola</name>
    <dbReference type="NCBI Taxonomy" id="47865"/>
    <lineage>
        <taxon>Bacteria</taxon>
        <taxon>Bacillati</taxon>
        <taxon>Actinomycetota</taxon>
        <taxon>Actinomycetes</taxon>
        <taxon>Micromonosporales</taxon>
        <taxon>Micromonosporaceae</taxon>
        <taxon>Micromonospora</taxon>
    </lineage>
</organism>
<evidence type="ECO:0008006" key="3">
    <source>
        <dbReference type="Google" id="ProtNLM"/>
    </source>
</evidence>
<reference evidence="2" key="1">
    <citation type="submission" date="2016-06" db="EMBL/GenBank/DDBJ databases">
        <authorList>
            <person name="Varghese N."/>
            <person name="Submissions Spin"/>
        </authorList>
    </citation>
    <scope>NUCLEOTIDE SEQUENCE [LARGE SCALE GENOMIC DNA]</scope>
    <source>
        <strain evidence="2">DSM 43819</strain>
    </source>
</reference>
<protein>
    <recommendedName>
        <fullName evidence="3">Transcriptional regulator, AlpA family</fullName>
    </recommendedName>
</protein>
<keyword evidence="2" id="KW-1185">Reference proteome</keyword>
<proteinExistence type="predicted"/>
<evidence type="ECO:0000313" key="1">
    <source>
        <dbReference type="EMBL" id="SCG78100.1"/>
    </source>
</evidence>
<dbReference type="Proteomes" id="UP000198221">
    <property type="component" value="Chromosome I"/>
</dbReference>